<dbReference type="Proteomes" id="UP001054252">
    <property type="component" value="Unassembled WGS sequence"/>
</dbReference>
<dbReference type="SUPFAM" id="SSF56112">
    <property type="entry name" value="Protein kinase-like (PK-like)"/>
    <property type="match status" value="1"/>
</dbReference>
<dbReference type="Gene3D" id="1.10.510.10">
    <property type="entry name" value="Transferase(Phosphotransferase) domain 1"/>
    <property type="match status" value="1"/>
</dbReference>
<dbReference type="InterPro" id="IPR011009">
    <property type="entry name" value="Kinase-like_dom_sf"/>
</dbReference>
<protein>
    <recommendedName>
        <fullName evidence="1">Protein kinase domain-containing protein</fullName>
    </recommendedName>
</protein>
<dbReference type="InterPro" id="IPR000719">
    <property type="entry name" value="Prot_kinase_dom"/>
</dbReference>
<sequence length="138" mass="14855">MEGKACNIGSNPCGSSSKGNDNIVTADRWVAPEYLVHGSASEKVDAFAFGVVLIELISGREDTDGRQFRDSIGFLGGGASEGGCFEQLRIFMDPSLEDYSLAEALCLAVLARACVEDDPLHRPSTDDILKVLGRMIWL</sequence>
<dbReference type="PROSITE" id="PS50011">
    <property type="entry name" value="PROTEIN_KINASE_DOM"/>
    <property type="match status" value="1"/>
</dbReference>
<keyword evidence="3" id="KW-1185">Reference proteome</keyword>
<dbReference type="PANTHER" id="PTHR45927:SF10">
    <property type="entry name" value="LYSM-DOMAIN RECEPTOR-LIKE KINASE"/>
    <property type="match status" value="1"/>
</dbReference>
<proteinExistence type="predicted"/>
<gene>
    <name evidence="2" type="ORF">SLEP1_g60034</name>
</gene>
<reference evidence="2 3" key="1">
    <citation type="journal article" date="2021" name="Commun. Biol.">
        <title>The genome of Shorea leprosula (Dipterocarpaceae) highlights the ecological relevance of drought in aseasonal tropical rainforests.</title>
        <authorList>
            <person name="Ng K.K.S."/>
            <person name="Kobayashi M.J."/>
            <person name="Fawcett J.A."/>
            <person name="Hatakeyama M."/>
            <person name="Paape T."/>
            <person name="Ng C.H."/>
            <person name="Ang C.C."/>
            <person name="Tnah L.H."/>
            <person name="Lee C.T."/>
            <person name="Nishiyama T."/>
            <person name="Sese J."/>
            <person name="O'Brien M.J."/>
            <person name="Copetti D."/>
            <person name="Mohd Noor M.I."/>
            <person name="Ong R.C."/>
            <person name="Putra M."/>
            <person name="Sireger I.Z."/>
            <person name="Indrioko S."/>
            <person name="Kosugi Y."/>
            <person name="Izuno A."/>
            <person name="Isagi Y."/>
            <person name="Lee S.L."/>
            <person name="Shimizu K.K."/>
        </authorList>
    </citation>
    <scope>NUCLEOTIDE SEQUENCE [LARGE SCALE GENOMIC DNA]</scope>
    <source>
        <strain evidence="2">214</strain>
    </source>
</reference>
<evidence type="ECO:0000313" key="2">
    <source>
        <dbReference type="EMBL" id="GKV53513.1"/>
    </source>
</evidence>
<dbReference type="InterPro" id="IPR052611">
    <property type="entry name" value="Plant_RLK_LysM"/>
</dbReference>
<accession>A0AAV5MXC2</accession>
<evidence type="ECO:0000259" key="1">
    <source>
        <dbReference type="PROSITE" id="PS50011"/>
    </source>
</evidence>
<dbReference type="Pfam" id="PF07714">
    <property type="entry name" value="PK_Tyr_Ser-Thr"/>
    <property type="match status" value="1"/>
</dbReference>
<dbReference type="GO" id="GO:0005524">
    <property type="term" value="F:ATP binding"/>
    <property type="evidence" value="ECO:0007669"/>
    <property type="project" value="InterPro"/>
</dbReference>
<dbReference type="InterPro" id="IPR001245">
    <property type="entry name" value="Ser-Thr/Tyr_kinase_cat_dom"/>
</dbReference>
<dbReference type="EMBL" id="BPVZ01001465">
    <property type="protein sequence ID" value="GKV53513.1"/>
    <property type="molecule type" value="Genomic_DNA"/>
</dbReference>
<dbReference type="PANTHER" id="PTHR45927">
    <property type="entry name" value="LYSM-DOMAIN RECEPTOR-LIKE KINASE-RELATED"/>
    <property type="match status" value="1"/>
</dbReference>
<feature type="domain" description="Protein kinase" evidence="1">
    <location>
        <begin position="1"/>
        <end position="138"/>
    </location>
</feature>
<dbReference type="AlphaFoldDB" id="A0AAV5MXC2"/>
<dbReference type="GO" id="GO:0004672">
    <property type="term" value="F:protein kinase activity"/>
    <property type="evidence" value="ECO:0007669"/>
    <property type="project" value="InterPro"/>
</dbReference>
<comment type="caution">
    <text evidence="2">The sequence shown here is derived from an EMBL/GenBank/DDBJ whole genome shotgun (WGS) entry which is preliminary data.</text>
</comment>
<organism evidence="2 3">
    <name type="scientific">Rubroshorea leprosula</name>
    <dbReference type="NCBI Taxonomy" id="152421"/>
    <lineage>
        <taxon>Eukaryota</taxon>
        <taxon>Viridiplantae</taxon>
        <taxon>Streptophyta</taxon>
        <taxon>Embryophyta</taxon>
        <taxon>Tracheophyta</taxon>
        <taxon>Spermatophyta</taxon>
        <taxon>Magnoliopsida</taxon>
        <taxon>eudicotyledons</taxon>
        <taxon>Gunneridae</taxon>
        <taxon>Pentapetalae</taxon>
        <taxon>rosids</taxon>
        <taxon>malvids</taxon>
        <taxon>Malvales</taxon>
        <taxon>Dipterocarpaceae</taxon>
        <taxon>Rubroshorea</taxon>
    </lineage>
</organism>
<name>A0AAV5MXC2_9ROSI</name>
<evidence type="ECO:0000313" key="3">
    <source>
        <dbReference type="Proteomes" id="UP001054252"/>
    </source>
</evidence>